<reference evidence="7 8" key="1">
    <citation type="submission" date="2023-01" db="EMBL/GenBank/DDBJ databases">
        <title>Novel species of the genus Asticcacaulis isolated from rivers.</title>
        <authorList>
            <person name="Lu H."/>
        </authorList>
    </citation>
    <scope>NUCLEOTIDE SEQUENCE [LARGE SCALE GENOMIC DNA]</scope>
    <source>
        <strain evidence="7 8">BYS171W</strain>
    </source>
</reference>
<dbReference type="PROSITE" id="PS50111">
    <property type="entry name" value="CHEMOTAXIS_TRANSDUC_2"/>
    <property type="match status" value="1"/>
</dbReference>
<sequence>MNLQTRFVGLGAVCACLVVSVVGVNWHASNLTEAHIRQSSIITTITQRHMEGDMMHDAMNSDVLGAVVAHGAGDAAGMAAAREAFESHAANFRTNLQSNRAENLPADLKQSFDATLTNLDAYKAAGEAAMDGVAAGTGTMADFDQKFSAMEASNEALSHQIDTWMKAADAQAVAASEFMERVVSLLSALAVLGVVLMAWLMWRDLLKPLNAAAGTITRIAQGDTDIDLDYLNRRDEIGILARATETLRHNAREAFMVNQMVLSMPTSVMSVDVRDNLRINYANASTLGLLKRLEAHLPIRSEEIIGQSIDIFHAHPEHQRRLLSDPKNLPHRAKIRLGGDSIDLQISAVHDRNGDYVAAMLVWDVVTAKAHLTQEFELNVQDMVSGLASSAVELSHVAETMNADLKRSAGLAVSASSAAIQTTASVHTVAAAAEELSASVREISQQIQVTNGLVRDSYAKVQNADLLAQKLSKASDRVNEVTTVIADISSQINLLALNATIESARAGEAGRGFAVVAGEVKNLANQTNRSIGEINGVIEEMRSASRDIIDALSGIKGSVDDITSATTSVASAVEEQSATTQDIARNMAFAAEGTQMISNNLHDVSNVTTETGEASAQLYGSSQDLSEQANILRGRVADFLSKMNSVVEAA</sequence>
<dbReference type="InterPro" id="IPR004089">
    <property type="entry name" value="MCPsignal_dom"/>
</dbReference>
<dbReference type="RefSeq" id="WP_272749244.1">
    <property type="nucleotide sequence ID" value="NZ_JAQQKX010000015.1"/>
</dbReference>
<dbReference type="EMBL" id="JAQQKX010000015">
    <property type="protein sequence ID" value="MDC7684774.1"/>
    <property type="molecule type" value="Genomic_DNA"/>
</dbReference>
<keyword evidence="4" id="KW-0812">Transmembrane</keyword>
<evidence type="ECO:0000256" key="3">
    <source>
        <dbReference type="PROSITE-ProRule" id="PRU00284"/>
    </source>
</evidence>
<evidence type="ECO:0000313" key="7">
    <source>
        <dbReference type="EMBL" id="MDC7684774.1"/>
    </source>
</evidence>
<keyword evidence="4" id="KW-1133">Transmembrane helix</keyword>
<dbReference type="SMART" id="SM00304">
    <property type="entry name" value="HAMP"/>
    <property type="match status" value="1"/>
</dbReference>
<feature type="domain" description="Methyl-accepting transducer" evidence="5">
    <location>
        <begin position="390"/>
        <end position="626"/>
    </location>
</feature>
<proteinExistence type="inferred from homology"/>
<evidence type="ECO:0000259" key="5">
    <source>
        <dbReference type="PROSITE" id="PS50111"/>
    </source>
</evidence>
<dbReference type="SMART" id="SM00283">
    <property type="entry name" value="MA"/>
    <property type="match status" value="1"/>
</dbReference>
<keyword evidence="4" id="KW-0472">Membrane</keyword>
<dbReference type="InterPro" id="IPR004090">
    <property type="entry name" value="Chemotax_Me-accpt_rcpt"/>
</dbReference>
<dbReference type="PROSITE" id="PS50885">
    <property type="entry name" value="HAMP"/>
    <property type="match status" value="1"/>
</dbReference>
<dbReference type="PRINTS" id="PR00260">
    <property type="entry name" value="CHEMTRNSDUCR"/>
</dbReference>
<keyword evidence="8" id="KW-1185">Reference proteome</keyword>
<evidence type="ECO:0000259" key="6">
    <source>
        <dbReference type="PROSITE" id="PS50885"/>
    </source>
</evidence>
<dbReference type="Gene3D" id="1.10.287.950">
    <property type="entry name" value="Methyl-accepting chemotaxis protein"/>
    <property type="match status" value="1"/>
</dbReference>
<dbReference type="InterPro" id="IPR003660">
    <property type="entry name" value="HAMP_dom"/>
</dbReference>
<comment type="caution">
    <text evidence="7">The sequence shown here is derived from an EMBL/GenBank/DDBJ whole genome shotgun (WGS) entry which is preliminary data.</text>
</comment>
<dbReference type="CDD" id="cd06225">
    <property type="entry name" value="HAMP"/>
    <property type="match status" value="1"/>
</dbReference>
<dbReference type="PANTHER" id="PTHR32089:SF112">
    <property type="entry name" value="LYSOZYME-LIKE PROTEIN-RELATED"/>
    <property type="match status" value="1"/>
</dbReference>
<name>A0ABT5HXQ7_9CAUL</name>
<evidence type="ECO:0000256" key="4">
    <source>
        <dbReference type="SAM" id="Phobius"/>
    </source>
</evidence>
<dbReference type="PANTHER" id="PTHR32089">
    <property type="entry name" value="METHYL-ACCEPTING CHEMOTAXIS PROTEIN MCPB"/>
    <property type="match status" value="1"/>
</dbReference>
<feature type="transmembrane region" description="Helical" evidence="4">
    <location>
        <begin position="182"/>
        <end position="202"/>
    </location>
</feature>
<dbReference type="Proteomes" id="UP001214854">
    <property type="component" value="Unassembled WGS sequence"/>
</dbReference>
<evidence type="ECO:0000256" key="1">
    <source>
        <dbReference type="ARBA" id="ARBA00023224"/>
    </source>
</evidence>
<dbReference type="SUPFAM" id="SSF58104">
    <property type="entry name" value="Methyl-accepting chemotaxis protein (MCP) signaling domain"/>
    <property type="match status" value="1"/>
</dbReference>
<keyword evidence="1 3" id="KW-0807">Transducer</keyword>
<comment type="similarity">
    <text evidence="2">Belongs to the methyl-accepting chemotaxis (MCP) protein family.</text>
</comment>
<feature type="domain" description="HAMP" evidence="6">
    <location>
        <begin position="203"/>
        <end position="256"/>
    </location>
</feature>
<organism evidence="7 8">
    <name type="scientific">Asticcacaulis aquaticus</name>
    <dbReference type="NCBI Taxonomy" id="2984212"/>
    <lineage>
        <taxon>Bacteria</taxon>
        <taxon>Pseudomonadati</taxon>
        <taxon>Pseudomonadota</taxon>
        <taxon>Alphaproteobacteria</taxon>
        <taxon>Caulobacterales</taxon>
        <taxon>Caulobacteraceae</taxon>
        <taxon>Asticcacaulis</taxon>
    </lineage>
</organism>
<dbReference type="Pfam" id="PF00015">
    <property type="entry name" value="MCPsignal"/>
    <property type="match status" value="1"/>
</dbReference>
<dbReference type="Pfam" id="PF00672">
    <property type="entry name" value="HAMP"/>
    <property type="match status" value="1"/>
</dbReference>
<evidence type="ECO:0000256" key="2">
    <source>
        <dbReference type="ARBA" id="ARBA00029447"/>
    </source>
</evidence>
<gene>
    <name evidence="7" type="ORF">PQU92_15930</name>
</gene>
<protein>
    <submittedName>
        <fullName evidence="7">HAMP domain-containing methyl-accepting chemotaxis protein</fullName>
    </submittedName>
</protein>
<evidence type="ECO:0000313" key="8">
    <source>
        <dbReference type="Proteomes" id="UP001214854"/>
    </source>
</evidence>
<accession>A0ABT5HXQ7</accession>
<dbReference type="Gene3D" id="6.10.340.10">
    <property type="match status" value="1"/>
</dbReference>
<dbReference type="Gene3D" id="3.30.450.20">
    <property type="entry name" value="PAS domain"/>
    <property type="match status" value="1"/>
</dbReference>